<keyword evidence="2" id="KW-1185">Reference proteome</keyword>
<organism evidence="1 2">
    <name type="scientific">Ramazzottius varieornatus</name>
    <name type="common">Water bear</name>
    <name type="synonym">Tardigrade</name>
    <dbReference type="NCBI Taxonomy" id="947166"/>
    <lineage>
        <taxon>Eukaryota</taxon>
        <taxon>Metazoa</taxon>
        <taxon>Ecdysozoa</taxon>
        <taxon>Tardigrada</taxon>
        <taxon>Eutardigrada</taxon>
        <taxon>Parachela</taxon>
        <taxon>Hypsibioidea</taxon>
        <taxon>Ramazzottiidae</taxon>
        <taxon>Ramazzottius</taxon>
    </lineage>
</organism>
<evidence type="ECO:0000313" key="2">
    <source>
        <dbReference type="Proteomes" id="UP000186922"/>
    </source>
</evidence>
<dbReference type="AlphaFoldDB" id="A0A1D1UYZ5"/>
<dbReference type="Proteomes" id="UP000186922">
    <property type="component" value="Unassembled WGS sequence"/>
</dbReference>
<proteinExistence type="predicted"/>
<comment type="caution">
    <text evidence="1">The sequence shown here is derived from an EMBL/GenBank/DDBJ whole genome shotgun (WGS) entry which is preliminary data.</text>
</comment>
<accession>A0A1D1UYZ5</accession>
<name>A0A1D1UYZ5_RAMVA</name>
<evidence type="ECO:0000313" key="1">
    <source>
        <dbReference type="EMBL" id="GAU92567.1"/>
    </source>
</evidence>
<reference evidence="1 2" key="1">
    <citation type="journal article" date="2016" name="Nat. Commun.">
        <title>Extremotolerant tardigrade genome and improved radiotolerance of human cultured cells by tardigrade-unique protein.</title>
        <authorList>
            <person name="Hashimoto T."/>
            <person name="Horikawa D.D."/>
            <person name="Saito Y."/>
            <person name="Kuwahara H."/>
            <person name="Kozuka-Hata H."/>
            <person name="Shin-I T."/>
            <person name="Minakuchi Y."/>
            <person name="Ohishi K."/>
            <person name="Motoyama A."/>
            <person name="Aizu T."/>
            <person name="Enomoto A."/>
            <person name="Kondo K."/>
            <person name="Tanaka S."/>
            <person name="Hara Y."/>
            <person name="Koshikawa S."/>
            <person name="Sagara H."/>
            <person name="Miura T."/>
            <person name="Yokobori S."/>
            <person name="Miyagawa K."/>
            <person name="Suzuki Y."/>
            <person name="Kubo T."/>
            <person name="Oyama M."/>
            <person name="Kohara Y."/>
            <person name="Fujiyama A."/>
            <person name="Arakawa K."/>
            <person name="Katayama T."/>
            <person name="Toyoda A."/>
            <person name="Kunieda T."/>
        </authorList>
    </citation>
    <scope>NUCLEOTIDE SEQUENCE [LARGE SCALE GENOMIC DNA]</scope>
    <source>
        <strain evidence="1 2">YOKOZUNA-1</strain>
    </source>
</reference>
<gene>
    <name evidence="1" type="primary">RvY_04631-1</name>
    <name evidence="1" type="synonym">RvY_04631.1</name>
    <name evidence="1" type="ORF">RvY_04631</name>
</gene>
<protein>
    <submittedName>
        <fullName evidence="1">Uncharacterized protein</fullName>
    </submittedName>
</protein>
<sequence length="128" mass="14385">MIIRLPAYTRVAYCPGHGTACAGILDKICSVRAGTAGDDTFPCRHTCIRRHCHVPPLRIHSQIPMQVSSPAVYVILRHSGKPLNRYPTLTAVRTKAGNRLKALFQRYGLGCTMYLYVMYAQSTPFYRQ</sequence>
<dbReference type="EMBL" id="BDGG01000002">
    <property type="protein sequence ID" value="GAU92567.1"/>
    <property type="molecule type" value="Genomic_DNA"/>
</dbReference>